<proteinExistence type="predicted"/>
<gene>
    <name evidence="1" type="ORF">J2Z71_000502</name>
</gene>
<evidence type="ECO:0000313" key="2">
    <source>
        <dbReference type="Proteomes" id="UP001519306"/>
    </source>
</evidence>
<protein>
    <submittedName>
        <fullName evidence="1">YbbR domain-containing protein</fullName>
    </submittedName>
</protein>
<dbReference type="Proteomes" id="UP001519306">
    <property type="component" value="Unassembled WGS sequence"/>
</dbReference>
<reference evidence="1 2" key="1">
    <citation type="submission" date="2021-03" db="EMBL/GenBank/DDBJ databases">
        <title>Genomic Encyclopedia of Type Strains, Phase IV (KMG-IV): sequencing the most valuable type-strain genomes for metagenomic binning, comparative biology and taxonomic classification.</title>
        <authorList>
            <person name="Goeker M."/>
        </authorList>
    </citation>
    <scope>NUCLEOTIDE SEQUENCE [LARGE SCALE GENOMIC DNA]</scope>
    <source>
        <strain evidence="1 2">DSM 27563</strain>
    </source>
</reference>
<comment type="caution">
    <text evidence="1">The sequence shown here is derived from an EMBL/GenBank/DDBJ whole genome shotgun (WGS) entry which is preliminary data.</text>
</comment>
<evidence type="ECO:0000313" key="1">
    <source>
        <dbReference type="EMBL" id="MBP2024977.1"/>
    </source>
</evidence>
<dbReference type="EMBL" id="JAGGLJ010000004">
    <property type="protein sequence ID" value="MBP2024977.1"/>
    <property type="molecule type" value="Genomic_DNA"/>
</dbReference>
<dbReference type="Gene3D" id="2.170.120.40">
    <property type="entry name" value="YbbR-like domain"/>
    <property type="match status" value="2"/>
</dbReference>
<dbReference type="RefSeq" id="WP_210060284.1">
    <property type="nucleotide sequence ID" value="NZ_JAGGLJ010000004.1"/>
</dbReference>
<organism evidence="1 2">
    <name type="scientific">Peptoniphilus stercorisuis</name>
    <dbReference type="NCBI Taxonomy" id="1436965"/>
    <lineage>
        <taxon>Bacteria</taxon>
        <taxon>Bacillati</taxon>
        <taxon>Bacillota</taxon>
        <taxon>Tissierellia</taxon>
        <taxon>Tissierellales</taxon>
        <taxon>Peptoniphilaceae</taxon>
        <taxon>Peptoniphilus</taxon>
    </lineage>
</organism>
<keyword evidence="2" id="KW-1185">Reference proteome</keyword>
<dbReference type="InterPro" id="IPR053154">
    <property type="entry name" value="c-di-AMP_regulator"/>
</dbReference>
<sequence>MKKFKMKSLRNRNTALKIFSIIFAILLWSYVRSEVDPEKTITFKSVPVRYENLAEIKSNNLTIISPEEAKVDIVLKGKQSNISKVKRENVVASVDFAGYYSGEFNIPIKIQVDANNIIVDSKLPETITFKIDENVSKKMKVDLKTIGNLAENFVLGNVKQEEFVKVLGPKTYVDSIDKLVALIDVSNKSESTVMSAPIIAYNKEGEIIEEVETTPANIDIEVPILKTETIPVKLDIVGDIPEDIDIKDLSIEPNSVSIKGNSAVINKITEIKTVPVTIEELRDKQKQIDIVLPDGVSLIDKDIKFVASTAPIKLNEQTIKIPINEIKEKNLNEKYESEFLEEESFIEISFLPKDPLTDVSLSREDVYASIDLTNLAEGEHEVVLDISIPEKFKILEIKPEFIKVILNKKKMF</sequence>
<dbReference type="Gene3D" id="2.170.120.30">
    <property type="match status" value="2"/>
</dbReference>
<dbReference type="PANTHER" id="PTHR37804:SF1">
    <property type="entry name" value="CDAA REGULATORY PROTEIN CDAR"/>
    <property type="match status" value="1"/>
</dbReference>
<dbReference type="Pfam" id="PF07949">
    <property type="entry name" value="YbbR"/>
    <property type="match status" value="3"/>
</dbReference>
<dbReference type="InterPro" id="IPR012505">
    <property type="entry name" value="YbbR"/>
</dbReference>
<name>A0ABS4KB42_9FIRM</name>
<dbReference type="PANTHER" id="PTHR37804">
    <property type="entry name" value="CDAA REGULATORY PROTEIN CDAR"/>
    <property type="match status" value="1"/>
</dbReference>
<accession>A0ABS4KB42</accession>